<dbReference type="EMBL" id="AMZH03002386">
    <property type="protein sequence ID" value="RRT75765.1"/>
    <property type="molecule type" value="Genomic_DNA"/>
</dbReference>
<evidence type="ECO:0000256" key="1">
    <source>
        <dbReference type="SAM" id="MobiDB-lite"/>
    </source>
</evidence>
<evidence type="ECO:0000313" key="3">
    <source>
        <dbReference type="EMBL" id="RRT75765.1"/>
    </source>
</evidence>
<feature type="signal peptide" evidence="2">
    <location>
        <begin position="1"/>
        <end position="32"/>
    </location>
</feature>
<proteinExistence type="predicted"/>
<accession>A0A427AHQ9</accession>
<evidence type="ECO:0000313" key="4">
    <source>
        <dbReference type="Proteomes" id="UP000287651"/>
    </source>
</evidence>
<protein>
    <submittedName>
        <fullName evidence="3">Uncharacterized protein</fullName>
    </submittedName>
</protein>
<reference evidence="3 4" key="1">
    <citation type="journal article" date="2014" name="Agronomy (Basel)">
        <title>A Draft Genome Sequence for Ensete ventricosum, the Drought-Tolerant Tree Against Hunger.</title>
        <authorList>
            <person name="Harrison J."/>
            <person name="Moore K.A."/>
            <person name="Paszkiewicz K."/>
            <person name="Jones T."/>
            <person name="Grant M."/>
            <person name="Ambacheew D."/>
            <person name="Muzemil S."/>
            <person name="Studholme D.J."/>
        </authorList>
    </citation>
    <scope>NUCLEOTIDE SEQUENCE [LARGE SCALE GENOMIC DNA]</scope>
</reference>
<feature type="chain" id="PRO_5019359249" evidence="2">
    <location>
        <begin position="33"/>
        <end position="176"/>
    </location>
</feature>
<comment type="caution">
    <text evidence="3">The sequence shown here is derived from an EMBL/GenBank/DDBJ whole genome shotgun (WGS) entry which is preliminary data.</text>
</comment>
<sequence length="176" mass="19816">MPRDWRLQPKSCCVWLKQIVFFLPNLVWVSTGNDRGRWTSVPDRYKFARVTVSSTATDNTPRWTPPFGMCTKVEDAAISAVEGEQRIRLKMTPTKSVGGGSNTYTDGPAKQVASGKGATAETKREEQAADRSGGPRRGWRRRTDDDEGYCFHSRTTKIARGYRLIIRKSNQGRMGQ</sequence>
<organism evidence="3 4">
    <name type="scientific">Ensete ventricosum</name>
    <name type="common">Abyssinian banana</name>
    <name type="synonym">Musa ensete</name>
    <dbReference type="NCBI Taxonomy" id="4639"/>
    <lineage>
        <taxon>Eukaryota</taxon>
        <taxon>Viridiplantae</taxon>
        <taxon>Streptophyta</taxon>
        <taxon>Embryophyta</taxon>
        <taxon>Tracheophyta</taxon>
        <taxon>Spermatophyta</taxon>
        <taxon>Magnoliopsida</taxon>
        <taxon>Liliopsida</taxon>
        <taxon>Zingiberales</taxon>
        <taxon>Musaceae</taxon>
        <taxon>Ensete</taxon>
    </lineage>
</organism>
<name>A0A427AHQ9_ENSVE</name>
<feature type="region of interest" description="Disordered" evidence="1">
    <location>
        <begin position="93"/>
        <end position="147"/>
    </location>
</feature>
<dbReference type="AlphaFoldDB" id="A0A427AHQ9"/>
<gene>
    <name evidence="3" type="ORF">B296_00014469</name>
</gene>
<evidence type="ECO:0000256" key="2">
    <source>
        <dbReference type="SAM" id="SignalP"/>
    </source>
</evidence>
<keyword evidence="2" id="KW-0732">Signal</keyword>
<dbReference type="Proteomes" id="UP000287651">
    <property type="component" value="Unassembled WGS sequence"/>
</dbReference>